<name>A0ABZ1YYY3_9NOCA</name>
<sequence>MANQIKSPPLRRLVQLTLGLSTESMDLLTALTDRLRTAEGALADPATTGEF</sequence>
<proteinExistence type="predicted"/>
<keyword evidence="2" id="KW-1185">Reference proteome</keyword>
<evidence type="ECO:0000313" key="1">
    <source>
        <dbReference type="EMBL" id="WUV48497.1"/>
    </source>
</evidence>
<reference evidence="1" key="1">
    <citation type="submission" date="2022-10" db="EMBL/GenBank/DDBJ databases">
        <title>The complete genomes of actinobacterial strains from the NBC collection.</title>
        <authorList>
            <person name="Joergensen T.S."/>
            <person name="Alvarez Arevalo M."/>
            <person name="Sterndorff E.B."/>
            <person name="Faurdal D."/>
            <person name="Vuksanovic O."/>
            <person name="Mourched A.-S."/>
            <person name="Charusanti P."/>
            <person name="Shaw S."/>
            <person name="Blin K."/>
            <person name="Weber T."/>
        </authorList>
    </citation>
    <scope>NUCLEOTIDE SEQUENCE</scope>
    <source>
        <strain evidence="1">NBC_01482</strain>
    </source>
</reference>
<protein>
    <submittedName>
        <fullName evidence="1">Uncharacterized protein</fullName>
    </submittedName>
</protein>
<organism evidence="1 2">
    <name type="scientific">Nocardia vinacea</name>
    <dbReference type="NCBI Taxonomy" id="96468"/>
    <lineage>
        <taxon>Bacteria</taxon>
        <taxon>Bacillati</taxon>
        <taxon>Actinomycetota</taxon>
        <taxon>Actinomycetes</taxon>
        <taxon>Mycobacteriales</taxon>
        <taxon>Nocardiaceae</taxon>
        <taxon>Nocardia</taxon>
    </lineage>
</organism>
<gene>
    <name evidence="1" type="ORF">OG563_10035</name>
</gene>
<accession>A0ABZ1YYY3</accession>
<dbReference type="RefSeq" id="WP_327101529.1">
    <property type="nucleotide sequence ID" value="NZ_CP109149.1"/>
</dbReference>
<dbReference type="Proteomes" id="UP001432062">
    <property type="component" value="Chromosome"/>
</dbReference>
<dbReference type="EMBL" id="CP109441">
    <property type="protein sequence ID" value="WUV48497.1"/>
    <property type="molecule type" value="Genomic_DNA"/>
</dbReference>
<evidence type="ECO:0000313" key="2">
    <source>
        <dbReference type="Proteomes" id="UP001432062"/>
    </source>
</evidence>